<dbReference type="AlphaFoldDB" id="A0A1H9UPS7"/>
<sequence length="305" mass="34237">MNTEELDTVLDSFATGLAYSSRSPLLRDPAGEGLFYEDISYPSSDGTPLEAWFIPREGSTKLIVAMHAFGFNRYGFPSHVEPWKSAFGPHNDSEINFIRDYRILHDNGYNVLAFDFRNSGLSGAANGNLQSNTRFEARDVIGTLAYVKSRPDLAAMTLGLFARCMGANASFRAIDSDPEAFADVRCLVAPLLLSPLVFLETQLERAGLGEHLDEVNRRFRLLTSTSLGEGTTSRWAPSVTMPTLTYGVRDDVLTRPSDLEEAFAAIGAKEKSMFWIEGTPRRWDGYQWFQRHPERILEWFESHMS</sequence>
<organism evidence="1 2">
    <name type="scientific">Lentzea xinjiangensis</name>
    <dbReference type="NCBI Taxonomy" id="402600"/>
    <lineage>
        <taxon>Bacteria</taxon>
        <taxon>Bacillati</taxon>
        <taxon>Actinomycetota</taxon>
        <taxon>Actinomycetes</taxon>
        <taxon>Pseudonocardiales</taxon>
        <taxon>Pseudonocardiaceae</taxon>
        <taxon>Lentzea</taxon>
    </lineage>
</organism>
<evidence type="ECO:0000313" key="1">
    <source>
        <dbReference type="EMBL" id="SES11382.1"/>
    </source>
</evidence>
<dbReference type="EMBL" id="FOFR01000022">
    <property type="protein sequence ID" value="SES11382.1"/>
    <property type="molecule type" value="Genomic_DNA"/>
</dbReference>
<dbReference type="Proteomes" id="UP000199352">
    <property type="component" value="Unassembled WGS sequence"/>
</dbReference>
<proteinExistence type="predicted"/>
<keyword evidence="2" id="KW-1185">Reference proteome</keyword>
<evidence type="ECO:0008006" key="3">
    <source>
        <dbReference type="Google" id="ProtNLM"/>
    </source>
</evidence>
<accession>A0A1H9UPS7</accession>
<protein>
    <recommendedName>
        <fullName evidence="3">Alpha/beta hydrolase</fullName>
    </recommendedName>
</protein>
<reference evidence="2" key="1">
    <citation type="submission" date="2016-10" db="EMBL/GenBank/DDBJ databases">
        <authorList>
            <person name="Varghese N."/>
            <person name="Submissions S."/>
        </authorList>
    </citation>
    <scope>NUCLEOTIDE SEQUENCE [LARGE SCALE GENOMIC DNA]</scope>
    <source>
        <strain evidence="2">CGMCC 4.3525</strain>
    </source>
</reference>
<evidence type="ECO:0000313" key="2">
    <source>
        <dbReference type="Proteomes" id="UP000199352"/>
    </source>
</evidence>
<dbReference type="SUPFAM" id="SSF53474">
    <property type="entry name" value="alpha/beta-Hydrolases"/>
    <property type="match status" value="1"/>
</dbReference>
<gene>
    <name evidence="1" type="ORF">SAMN05216188_12261</name>
</gene>
<dbReference type="STRING" id="402600.SAMN05216188_12261"/>
<dbReference type="RefSeq" id="WP_089959071.1">
    <property type="nucleotide sequence ID" value="NZ_FOFR01000022.1"/>
</dbReference>
<dbReference type="InterPro" id="IPR029058">
    <property type="entry name" value="AB_hydrolase_fold"/>
</dbReference>
<name>A0A1H9UPS7_9PSEU</name>
<dbReference type="OrthoDB" id="5902829at2"/>
<dbReference type="Gene3D" id="3.40.50.1820">
    <property type="entry name" value="alpha/beta hydrolase"/>
    <property type="match status" value="1"/>
</dbReference>